<evidence type="ECO:0000256" key="1">
    <source>
        <dbReference type="SAM" id="SignalP"/>
    </source>
</evidence>
<dbReference type="RefSeq" id="WP_142552646.1">
    <property type="nucleotide sequence ID" value="NZ_VIFX01000015.1"/>
</dbReference>
<organism evidence="2 3">
    <name type="scientific">Mycolicibacterium hodleri</name>
    <dbReference type="NCBI Taxonomy" id="49897"/>
    <lineage>
        <taxon>Bacteria</taxon>
        <taxon>Bacillati</taxon>
        <taxon>Actinomycetota</taxon>
        <taxon>Actinomycetes</taxon>
        <taxon>Mycobacteriales</taxon>
        <taxon>Mycobacteriaceae</taxon>
        <taxon>Mycolicibacterium</taxon>
    </lineage>
</organism>
<accession>A0A544W1K0</accession>
<dbReference type="Proteomes" id="UP000315759">
    <property type="component" value="Unassembled WGS sequence"/>
</dbReference>
<proteinExistence type="predicted"/>
<comment type="caution">
    <text evidence="2">The sequence shown here is derived from an EMBL/GenBank/DDBJ whole genome shotgun (WGS) entry which is preliminary data.</text>
</comment>
<dbReference type="AlphaFoldDB" id="A0A544W1K0"/>
<reference evidence="2 3" key="1">
    <citation type="submission" date="2018-10" db="EMBL/GenBank/DDBJ databases">
        <title>Draft genome of Mycobacterium hodleri strain B.</title>
        <authorList>
            <person name="Amande T.J."/>
            <person name="Mcgenity T.J."/>
        </authorList>
    </citation>
    <scope>NUCLEOTIDE SEQUENCE [LARGE SCALE GENOMIC DNA]</scope>
    <source>
        <strain evidence="2 3">B</strain>
    </source>
</reference>
<name>A0A544W1K0_9MYCO</name>
<evidence type="ECO:0000313" key="3">
    <source>
        <dbReference type="Proteomes" id="UP000315759"/>
    </source>
</evidence>
<keyword evidence="1" id="KW-0732">Signal</keyword>
<evidence type="ECO:0000313" key="2">
    <source>
        <dbReference type="EMBL" id="TQR86128.1"/>
    </source>
</evidence>
<feature type="chain" id="PRO_5021833547" evidence="1">
    <location>
        <begin position="30"/>
        <end position="86"/>
    </location>
</feature>
<protein>
    <submittedName>
        <fullName evidence="2">Uncharacterized protein</fullName>
    </submittedName>
</protein>
<feature type="signal peptide" evidence="1">
    <location>
        <begin position="1"/>
        <end position="29"/>
    </location>
</feature>
<keyword evidence="3" id="KW-1185">Reference proteome</keyword>
<sequence length="86" mass="8701">MKTPFTYVIPGLAAIAIGSVVALAPAANAAPLPVPATSSVTVTASGEGADPLVPYGTEPQEPSHLGYVDSNHDELNTTNGQVDLPF</sequence>
<gene>
    <name evidence="2" type="ORF">D8S82_13865</name>
</gene>
<dbReference type="EMBL" id="VIFX01000015">
    <property type="protein sequence ID" value="TQR86128.1"/>
    <property type="molecule type" value="Genomic_DNA"/>
</dbReference>